<dbReference type="AlphaFoldDB" id="A0AAE1V0Y3"/>
<comment type="similarity">
    <text evidence="1">Belongs to the peroxidase family.</text>
</comment>
<dbReference type="InterPro" id="IPR002016">
    <property type="entry name" value="Haem_peroxidase"/>
</dbReference>
<dbReference type="EMBL" id="JAVYJV010000020">
    <property type="protein sequence ID" value="KAK4343990.1"/>
    <property type="molecule type" value="Genomic_DNA"/>
</dbReference>
<evidence type="ECO:0000256" key="2">
    <source>
        <dbReference type="SAM" id="Phobius"/>
    </source>
</evidence>
<name>A0AAE1V0Y3_9SOLA</name>
<comment type="caution">
    <text evidence="4">The sequence shown here is derived from an EMBL/GenBank/DDBJ whole genome shotgun (WGS) entry which is preliminary data.</text>
</comment>
<dbReference type="Gene3D" id="1.10.520.10">
    <property type="match status" value="1"/>
</dbReference>
<keyword evidence="2" id="KW-0472">Membrane</keyword>
<dbReference type="SUPFAM" id="SSF48113">
    <property type="entry name" value="Heme-dependent peroxidases"/>
    <property type="match status" value="1"/>
</dbReference>
<sequence length="77" mass="8876">MVPYGRKDGRVCYAKEADLVPMAHEKITDLLEFFQSKELNILDLVVLSGADIVYWAWVLGNLVTFRLILYLDEESIK</sequence>
<keyword evidence="2" id="KW-1133">Transmembrane helix</keyword>
<dbReference type="Proteomes" id="UP001291623">
    <property type="component" value="Unassembled WGS sequence"/>
</dbReference>
<dbReference type="Pfam" id="PF00141">
    <property type="entry name" value="peroxidase"/>
    <property type="match status" value="1"/>
</dbReference>
<keyword evidence="2" id="KW-0812">Transmembrane</keyword>
<evidence type="ECO:0000313" key="4">
    <source>
        <dbReference type="EMBL" id="KAK4343990.1"/>
    </source>
</evidence>
<protein>
    <recommendedName>
        <fullName evidence="3">Plant heme peroxidase family profile domain-containing protein</fullName>
    </recommendedName>
</protein>
<accession>A0AAE1V0Y3</accession>
<dbReference type="PROSITE" id="PS50873">
    <property type="entry name" value="PEROXIDASE_4"/>
    <property type="match status" value="1"/>
</dbReference>
<evidence type="ECO:0000259" key="3">
    <source>
        <dbReference type="PROSITE" id="PS50873"/>
    </source>
</evidence>
<reference evidence="4" key="1">
    <citation type="submission" date="2023-12" db="EMBL/GenBank/DDBJ databases">
        <title>Genome assembly of Anisodus tanguticus.</title>
        <authorList>
            <person name="Wang Y.-J."/>
        </authorList>
    </citation>
    <scope>NUCLEOTIDE SEQUENCE</scope>
    <source>
        <strain evidence="4">KB-2021</strain>
        <tissue evidence="4">Leaf</tissue>
    </source>
</reference>
<proteinExistence type="inferred from homology"/>
<feature type="domain" description="Plant heme peroxidase family profile" evidence="3">
    <location>
        <begin position="1"/>
        <end position="53"/>
    </location>
</feature>
<organism evidence="4 5">
    <name type="scientific">Anisodus tanguticus</name>
    <dbReference type="NCBI Taxonomy" id="243964"/>
    <lineage>
        <taxon>Eukaryota</taxon>
        <taxon>Viridiplantae</taxon>
        <taxon>Streptophyta</taxon>
        <taxon>Embryophyta</taxon>
        <taxon>Tracheophyta</taxon>
        <taxon>Spermatophyta</taxon>
        <taxon>Magnoliopsida</taxon>
        <taxon>eudicotyledons</taxon>
        <taxon>Gunneridae</taxon>
        <taxon>Pentapetalae</taxon>
        <taxon>asterids</taxon>
        <taxon>lamiids</taxon>
        <taxon>Solanales</taxon>
        <taxon>Solanaceae</taxon>
        <taxon>Solanoideae</taxon>
        <taxon>Hyoscyameae</taxon>
        <taxon>Anisodus</taxon>
    </lineage>
</organism>
<dbReference type="InterPro" id="IPR010255">
    <property type="entry name" value="Haem_peroxidase_sf"/>
</dbReference>
<dbReference type="GO" id="GO:0004601">
    <property type="term" value="F:peroxidase activity"/>
    <property type="evidence" value="ECO:0007669"/>
    <property type="project" value="InterPro"/>
</dbReference>
<dbReference type="GO" id="GO:0020037">
    <property type="term" value="F:heme binding"/>
    <property type="evidence" value="ECO:0007669"/>
    <property type="project" value="InterPro"/>
</dbReference>
<evidence type="ECO:0000256" key="1">
    <source>
        <dbReference type="RuleBase" id="RU004241"/>
    </source>
</evidence>
<gene>
    <name evidence="4" type="ORF">RND71_037084</name>
</gene>
<dbReference type="GO" id="GO:0006979">
    <property type="term" value="P:response to oxidative stress"/>
    <property type="evidence" value="ECO:0007669"/>
    <property type="project" value="InterPro"/>
</dbReference>
<evidence type="ECO:0000313" key="5">
    <source>
        <dbReference type="Proteomes" id="UP001291623"/>
    </source>
</evidence>
<keyword evidence="5" id="KW-1185">Reference proteome</keyword>
<dbReference type="Gene3D" id="1.10.420.10">
    <property type="entry name" value="Peroxidase, domain 2"/>
    <property type="match status" value="1"/>
</dbReference>
<feature type="transmembrane region" description="Helical" evidence="2">
    <location>
        <begin position="52"/>
        <end position="71"/>
    </location>
</feature>